<protein>
    <submittedName>
        <fullName evidence="1">Uncharacterized protein</fullName>
    </submittedName>
</protein>
<sequence>MATLDISNTFQTAVSLSAQQLLNKKFWSNRIGHTTVFERIYFTYIALSDVYTLISNKNNEHIKDLEYILPIEKAKAYVQSFLEATANPAEIQVQSVIDNFVNNKLTMKLGTLLNHEVYRSYLQEQVLYTQILQSLINLDIYIKEETHKADPEGTYLLINTKEENDPEGKGPTDEINSLLSIRRLHTHILSVLTVNYVKVPESIVKKVVEYSENEAISFGMKRYLARVVGGFSDRRENCKTILKSNGLPLLKYNSETDKLRKVIKGIGFSSYQNYINNLSEIDQSFVHREIRKVRLQSILTKVCGTATLFYFSKYMTENKLTATAITSYYFAIRYTFIGKDLPILNIIGKDLPILNTVHAAIKILLIPDWLTHSVFNHFNHRIWKYIWSNFF</sequence>
<name>D3BTB9_HETP5</name>
<evidence type="ECO:0000313" key="2">
    <source>
        <dbReference type="Proteomes" id="UP000001396"/>
    </source>
</evidence>
<comment type="caution">
    <text evidence="1">The sequence shown here is derived from an EMBL/GenBank/DDBJ whole genome shotgun (WGS) entry which is preliminary data.</text>
</comment>
<dbReference type="Proteomes" id="UP000001396">
    <property type="component" value="Unassembled WGS sequence"/>
</dbReference>
<dbReference type="GeneID" id="31366880"/>
<accession>D3BTB9</accession>
<keyword evidence="2" id="KW-1185">Reference proteome</keyword>
<dbReference type="RefSeq" id="XP_020427470.1">
    <property type="nucleotide sequence ID" value="XM_020582167.1"/>
</dbReference>
<dbReference type="AlphaFoldDB" id="D3BTB9"/>
<organism evidence="1 2">
    <name type="scientific">Heterostelium pallidum (strain ATCC 26659 / Pp 5 / PN500)</name>
    <name type="common">Cellular slime mold</name>
    <name type="synonym">Polysphondylium pallidum</name>
    <dbReference type="NCBI Taxonomy" id="670386"/>
    <lineage>
        <taxon>Eukaryota</taxon>
        <taxon>Amoebozoa</taxon>
        <taxon>Evosea</taxon>
        <taxon>Eumycetozoa</taxon>
        <taxon>Dictyostelia</taxon>
        <taxon>Acytosteliales</taxon>
        <taxon>Acytosteliaceae</taxon>
        <taxon>Heterostelium</taxon>
    </lineage>
</organism>
<evidence type="ECO:0000313" key="1">
    <source>
        <dbReference type="EMBL" id="EFA75336.1"/>
    </source>
</evidence>
<reference evidence="1 2" key="1">
    <citation type="journal article" date="2011" name="Genome Res.">
        <title>Phylogeny-wide analysis of social amoeba genomes highlights ancient origins for complex intercellular communication.</title>
        <authorList>
            <person name="Heidel A.J."/>
            <person name="Lawal H.M."/>
            <person name="Felder M."/>
            <person name="Schilde C."/>
            <person name="Helps N.R."/>
            <person name="Tunggal B."/>
            <person name="Rivero F."/>
            <person name="John U."/>
            <person name="Schleicher M."/>
            <person name="Eichinger L."/>
            <person name="Platzer M."/>
            <person name="Noegel A.A."/>
            <person name="Schaap P."/>
            <person name="Gloeckner G."/>
        </authorList>
    </citation>
    <scope>NUCLEOTIDE SEQUENCE [LARGE SCALE GENOMIC DNA]</scope>
    <source>
        <strain evidence="2">ATCC 26659 / Pp 5 / PN500</strain>
    </source>
</reference>
<dbReference type="InParanoid" id="D3BTB9"/>
<dbReference type="EMBL" id="ADBJ01000056">
    <property type="protein sequence ID" value="EFA75336.1"/>
    <property type="molecule type" value="Genomic_DNA"/>
</dbReference>
<gene>
    <name evidence="1" type="ORF">PPL_11412</name>
</gene>
<proteinExistence type="predicted"/>